<dbReference type="Proteomes" id="UP000192678">
    <property type="component" value="Unassembled WGS sequence"/>
</dbReference>
<sequence>MKIALVGNLNNNFSSIARYLLDEGLDASLYRFENEPDHFAPEQDMFINVLADRTYILPFCKTIDIFNGNLRSLRLEFDKYDLVIGCGYLPAWFSKIGKRLDVFIPYGSDIYSAPFFKFTLNPKYFIGNLIFSKHQKEGIRNTCFTMLEIQSDLTEHQILKIGLKGKRVKTSVPMIHLPTYQNISEENLKKLQFYPQYKALREKYDLIIFHHSRHSWFNPEDLNEQKGNDRLFNGFALFLKNNPECKAAIITLDYGKDVDKSKELISDLGIAKEVYWFPKQSRKEIMVGISFADIVVAELHGDYNLYGTVVEGLVCGKTIMQYRDENKHRNAYDKGLHPALIANSPETVYEQLSIFNNNKAFYASEGLKGLSWYKENIVLPFKEAINYILKQKNERSN</sequence>
<dbReference type="Gene3D" id="3.40.50.2000">
    <property type="entry name" value="Glycogen Phosphorylase B"/>
    <property type="match status" value="1"/>
</dbReference>
<dbReference type="RefSeq" id="WP_084288850.1">
    <property type="nucleotide sequence ID" value="NZ_FWYB01000003.1"/>
</dbReference>
<dbReference type="STRING" id="475255.SAMN04488101_10353"/>
<protein>
    <submittedName>
        <fullName evidence="1">Uncharacterized protein</fullName>
    </submittedName>
</protein>
<accession>A0A1W2C2H3</accession>
<dbReference type="AlphaFoldDB" id="A0A1W2C2H3"/>
<dbReference type="OrthoDB" id="8479328at2"/>
<evidence type="ECO:0000313" key="1">
    <source>
        <dbReference type="EMBL" id="SMC79102.1"/>
    </source>
</evidence>
<name>A0A1W2C2H3_9SPHI</name>
<reference evidence="1 2" key="1">
    <citation type="submission" date="2017-04" db="EMBL/GenBank/DDBJ databases">
        <authorList>
            <person name="Afonso C.L."/>
            <person name="Miller P.J."/>
            <person name="Scott M.A."/>
            <person name="Spackman E."/>
            <person name="Goraichik I."/>
            <person name="Dimitrov K.M."/>
            <person name="Suarez D.L."/>
            <person name="Swayne D.E."/>
        </authorList>
    </citation>
    <scope>NUCLEOTIDE SEQUENCE [LARGE SCALE GENOMIC DNA]</scope>
    <source>
        <strain evidence="1 2">DSM 19625</strain>
    </source>
</reference>
<proteinExistence type="predicted"/>
<dbReference type="EMBL" id="FWYB01000003">
    <property type="protein sequence ID" value="SMC79102.1"/>
    <property type="molecule type" value="Genomic_DNA"/>
</dbReference>
<dbReference type="SUPFAM" id="SSF53756">
    <property type="entry name" value="UDP-Glycosyltransferase/glycogen phosphorylase"/>
    <property type="match status" value="1"/>
</dbReference>
<keyword evidence="2" id="KW-1185">Reference proteome</keyword>
<evidence type="ECO:0000313" key="2">
    <source>
        <dbReference type="Proteomes" id="UP000192678"/>
    </source>
</evidence>
<gene>
    <name evidence="1" type="ORF">SAMN04488101_10353</name>
</gene>
<organism evidence="1 2">
    <name type="scientific">Pedobacter nyackensis</name>
    <dbReference type="NCBI Taxonomy" id="475255"/>
    <lineage>
        <taxon>Bacteria</taxon>
        <taxon>Pseudomonadati</taxon>
        <taxon>Bacteroidota</taxon>
        <taxon>Sphingobacteriia</taxon>
        <taxon>Sphingobacteriales</taxon>
        <taxon>Sphingobacteriaceae</taxon>
        <taxon>Pedobacter</taxon>
    </lineage>
</organism>